<sequence>MATCSNEDEFVTCGICMNEYNEDLRKPKLLSCSHTVCLSCLQGIFRGRAIACPYCRKYSVCVSSSEIKRLPSNEHALQILKLNKQIEDLTLMMDNSWDKYWCTTCGFMAKIECLTSKHSTLNLAEDTVKNLDAFVDLREKFKSEKTKDMIKLTMGLEMRKDIQMHLKKLAQCMEASREQVSVLQLENDVCMAEIVSKLDGLLQTTEMKNPLMVTTELFLSEIASRLDDSTQEEMVAKLKVDLNKSLEICEQSLKKTRSLSCEYDRWKKMKIAIKISDVDGRPVSISSLLDRGFQLLTEDGSDGISHITNSSARQDRQETRDINMAHVSSSTGRAPGIGRGRGILQRISMGRPSTVSRDLFATGRGRSIAREETS</sequence>
<dbReference type="PROSITE" id="PS50089">
    <property type="entry name" value="ZF_RING_2"/>
    <property type="match status" value="1"/>
</dbReference>
<comment type="caution">
    <text evidence="6">The sequence shown here is derived from an EMBL/GenBank/DDBJ whole genome shotgun (WGS) entry which is preliminary data.</text>
</comment>
<evidence type="ECO:0000256" key="1">
    <source>
        <dbReference type="ARBA" id="ARBA00022723"/>
    </source>
</evidence>
<evidence type="ECO:0000313" key="7">
    <source>
        <dbReference type="Proteomes" id="UP000789390"/>
    </source>
</evidence>
<keyword evidence="2 4" id="KW-0863">Zinc-finger</keyword>
<evidence type="ECO:0000256" key="2">
    <source>
        <dbReference type="ARBA" id="ARBA00022771"/>
    </source>
</evidence>
<protein>
    <recommendedName>
        <fullName evidence="5">RING-type domain-containing protein</fullName>
    </recommendedName>
</protein>
<dbReference type="InterPro" id="IPR017907">
    <property type="entry name" value="Znf_RING_CS"/>
</dbReference>
<dbReference type="Pfam" id="PF14634">
    <property type="entry name" value="zf-RING_5"/>
    <property type="match status" value="1"/>
</dbReference>
<gene>
    <name evidence="6" type="ORF">DGAL_LOCUS2791</name>
</gene>
<dbReference type="SUPFAM" id="SSF57850">
    <property type="entry name" value="RING/U-box"/>
    <property type="match status" value="1"/>
</dbReference>
<evidence type="ECO:0000256" key="3">
    <source>
        <dbReference type="ARBA" id="ARBA00022833"/>
    </source>
</evidence>
<keyword evidence="7" id="KW-1185">Reference proteome</keyword>
<dbReference type="AlphaFoldDB" id="A0A8J2WGD0"/>
<dbReference type="PROSITE" id="PS00518">
    <property type="entry name" value="ZF_RING_1"/>
    <property type="match status" value="1"/>
</dbReference>
<dbReference type="Gene3D" id="3.30.40.10">
    <property type="entry name" value="Zinc/RING finger domain, C3HC4 (zinc finger)"/>
    <property type="match status" value="1"/>
</dbReference>
<evidence type="ECO:0000259" key="5">
    <source>
        <dbReference type="PROSITE" id="PS50089"/>
    </source>
</evidence>
<evidence type="ECO:0000256" key="4">
    <source>
        <dbReference type="PROSITE-ProRule" id="PRU00175"/>
    </source>
</evidence>
<accession>A0A8J2WGD0</accession>
<dbReference type="Proteomes" id="UP000789390">
    <property type="component" value="Unassembled WGS sequence"/>
</dbReference>
<keyword evidence="3" id="KW-0862">Zinc</keyword>
<reference evidence="6" key="1">
    <citation type="submission" date="2021-11" db="EMBL/GenBank/DDBJ databases">
        <authorList>
            <person name="Schell T."/>
        </authorList>
    </citation>
    <scope>NUCLEOTIDE SEQUENCE</scope>
    <source>
        <strain evidence="6">M5</strain>
    </source>
</reference>
<dbReference type="OrthoDB" id="6329076at2759"/>
<feature type="domain" description="RING-type" evidence="5">
    <location>
        <begin position="13"/>
        <end position="56"/>
    </location>
</feature>
<name>A0A8J2WGD0_9CRUS</name>
<dbReference type="PANTHER" id="PTHR25464:SF2">
    <property type="entry name" value="RING-TYPE DOMAIN-CONTAINING PROTEIN"/>
    <property type="match status" value="1"/>
</dbReference>
<dbReference type="InterPro" id="IPR013083">
    <property type="entry name" value="Znf_RING/FYVE/PHD"/>
</dbReference>
<dbReference type="InterPro" id="IPR001841">
    <property type="entry name" value="Znf_RING"/>
</dbReference>
<keyword evidence="1" id="KW-0479">Metal-binding</keyword>
<dbReference type="EMBL" id="CAKKLH010000038">
    <property type="protein sequence ID" value="CAH0100533.1"/>
    <property type="molecule type" value="Genomic_DNA"/>
</dbReference>
<proteinExistence type="predicted"/>
<evidence type="ECO:0000313" key="6">
    <source>
        <dbReference type="EMBL" id="CAH0100533.1"/>
    </source>
</evidence>
<organism evidence="6 7">
    <name type="scientific">Daphnia galeata</name>
    <dbReference type="NCBI Taxonomy" id="27404"/>
    <lineage>
        <taxon>Eukaryota</taxon>
        <taxon>Metazoa</taxon>
        <taxon>Ecdysozoa</taxon>
        <taxon>Arthropoda</taxon>
        <taxon>Crustacea</taxon>
        <taxon>Branchiopoda</taxon>
        <taxon>Diplostraca</taxon>
        <taxon>Cladocera</taxon>
        <taxon>Anomopoda</taxon>
        <taxon>Daphniidae</taxon>
        <taxon>Daphnia</taxon>
    </lineage>
</organism>
<dbReference type="PANTHER" id="PTHR25464">
    <property type="entry name" value="TRIPARTITE MOTIF-CONTAINING PROTEIN 2-LIKE PROTEIN"/>
    <property type="match status" value="1"/>
</dbReference>
<dbReference type="SMART" id="SM00184">
    <property type="entry name" value="RING"/>
    <property type="match status" value="1"/>
</dbReference>
<dbReference type="GO" id="GO:0008270">
    <property type="term" value="F:zinc ion binding"/>
    <property type="evidence" value="ECO:0007669"/>
    <property type="project" value="UniProtKB-KW"/>
</dbReference>